<evidence type="ECO:0000313" key="10">
    <source>
        <dbReference type="EMBL" id="KNC24982.1"/>
    </source>
</evidence>
<dbReference type="SMART" id="SM00868">
    <property type="entry name" value="zf-AD"/>
    <property type="match status" value="1"/>
</dbReference>
<feature type="binding site" evidence="6">
    <location>
        <position position="66"/>
    </location>
    <ligand>
        <name>Zn(2+)</name>
        <dbReference type="ChEBI" id="CHEBI:29105"/>
    </ligand>
</feature>
<protein>
    <submittedName>
        <fullName evidence="10">Uncharacterized protein</fullName>
    </submittedName>
</protein>
<feature type="binding site" evidence="6">
    <location>
        <position position="69"/>
    </location>
    <ligand>
        <name>Zn(2+)</name>
        <dbReference type="ChEBI" id="CHEBI:29105"/>
    </ligand>
</feature>
<dbReference type="Gene3D" id="3.40.1800.20">
    <property type="match status" value="1"/>
</dbReference>
<evidence type="ECO:0000313" key="11">
    <source>
        <dbReference type="Proteomes" id="UP000037069"/>
    </source>
</evidence>
<dbReference type="Pfam" id="PF07776">
    <property type="entry name" value="zf-AD"/>
    <property type="match status" value="1"/>
</dbReference>
<dbReference type="OrthoDB" id="654211at2759"/>
<evidence type="ECO:0000256" key="7">
    <source>
        <dbReference type="SAM" id="MobiDB-lite"/>
    </source>
</evidence>
<gene>
    <name evidence="10" type="ORF">FF38_11808</name>
</gene>
<proteinExistence type="predicted"/>
<keyword evidence="11" id="KW-1185">Reference proteome</keyword>
<evidence type="ECO:0000256" key="1">
    <source>
        <dbReference type="ARBA" id="ARBA00022723"/>
    </source>
</evidence>
<sequence>METISPYVEDFREIKICRLCGSNTKENIDIFASKPISSRSDDLLTKILTIYPLVLYKDDPLPQHICPKCIGNVSTTYQDIQQVLRQQNKWINLTKAVQPEHKYFRILDMVENCSKTTKESIKKSYNIDIKNLQLTKLLMSPSIEIPIQNIINTSNKININENVVKNIQTKLESNGFTIKRIKVPPTTTDIKLDATSVSIDLTDTTEETSTNIVTCNYCKQKFSNLKILAQHQLIHLKVRVNKVFQKRLLPKQSRRGRLITINDNKCIRCLNCWRIFKDNKEILQHWSGGECEFYCLVCSKEYPHSPKMLREHVTTVHGISYRSVARGYMACQTASIKPVEFPIPIFKYATAKLKSRTYKKPPPKSCTKNDDGTITCKICHKVFDNFRSSNSHMRKHKPPIRYGEPIIALTTPIDSYNTRDEYMTQPSTSHFRYVNSNTPSSATTNFLHMKLPRPAYRVIMKNGPLRGIKTKIVQKRHDFLTNYPNNDRQSSQRSMTSTSDPNEDDNMIVPEVIMPAFKSEHITENYNHNTNLNDLQYNDYTNSPLVPTIKSEPMDNSELAETQEPRQCFICNENFSNTREYELHAMFVHNIN</sequence>
<accession>A0A0L0BY73</accession>
<evidence type="ECO:0000256" key="3">
    <source>
        <dbReference type="ARBA" id="ARBA00022771"/>
    </source>
</evidence>
<evidence type="ECO:0000259" key="9">
    <source>
        <dbReference type="PROSITE" id="PS51915"/>
    </source>
</evidence>
<feature type="domain" description="C2H2-type" evidence="8">
    <location>
        <begin position="213"/>
        <end position="240"/>
    </location>
</feature>
<feature type="domain" description="ZAD" evidence="9">
    <location>
        <begin position="15"/>
        <end position="93"/>
    </location>
</feature>
<feature type="binding site" evidence="6">
    <location>
        <position position="17"/>
    </location>
    <ligand>
        <name>Zn(2+)</name>
        <dbReference type="ChEBI" id="CHEBI:29105"/>
    </ligand>
</feature>
<keyword evidence="2" id="KW-0677">Repeat</keyword>
<dbReference type="PANTHER" id="PTHR24409">
    <property type="entry name" value="ZINC FINGER PROTEIN 142"/>
    <property type="match status" value="1"/>
</dbReference>
<evidence type="ECO:0000256" key="6">
    <source>
        <dbReference type="PROSITE-ProRule" id="PRU01263"/>
    </source>
</evidence>
<keyword evidence="3 5" id="KW-0863">Zinc-finger</keyword>
<dbReference type="SMART" id="SM00355">
    <property type="entry name" value="ZnF_C2H2"/>
    <property type="match status" value="4"/>
</dbReference>
<dbReference type="GO" id="GO:0005634">
    <property type="term" value="C:nucleus"/>
    <property type="evidence" value="ECO:0007669"/>
    <property type="project" value="InterPro"/>
</dbReference>
<feature type="compositionally biased region" description="Low complexity" evidence="7">
    <location>
        <begin position="487"/>
        <end position="500"/>
    </location>
</feature>
<evidence type="ECO:0000259" key="8">
    <source>
        <dbReference type="PROSITE" id="PS50157"/>
    </source>
</evidence>
<dbReference type="PROSITE" id="PS50157">
    <property type="entry name" value="ZINC_FINGER_C2H2_2"/>
    <property type="match status" value="1"/>
</dbReference>
<reference evidence="10 11" key="1">
    <citation type="journal article" date="2015" name="Nat. Commun.">
        <title>Lucilia cuprina genome unlocks parasitic fly biology to underpin future interventions.</title>
        <authorList>
            <person name="Anstead C.A."/>
            <person name="Korhonen P.K."/>
            <person name="Young N.D."/>
            <person name="Hall R.S."/>
            <person name="Jex A.R."/>
            <person name="Murali S.C."/>
            <person name="Hughes D.S."/>
            <person name="Lee S.F."/>
            <person name="Perry T."/>
            <person name="Stroehlein A.J."/>
            <person name="Ansell B.R."/>
            <person name="Breugelmans B."/>
            <person name="Hofmann A."/>
            <person name="Qu J."/>
            <person name="Dugan S."/>
            <person name="Lee S.L."/>
            <person name="Chao H."/>
            <person name="Dinh H."/>
            <person name="Han Y."/>
            <person name="Doddapaneni H.V."/>
            <person name="Worley K.C."/>
            <person name="Muzny D.M."/>
            <person name="Ioannidis P."/>
            <person name="Waterhouse R.M."/>
            <person name="Zdobnov E.M."/>
            <person name="James P.J."/>
            <person name="Bagnall N.H."/>
            <person name="Kotze A.C."/>
            <person name="Gibbs R.A."/>
            <person name="Richards S."/>
            <person name="Batterham P."/>
            <person name="Gasser R.B."/>
        </authorList>
    </citation>
    <scope>NUCLEOTIDE SEQUENCE [LARGE SCALE GENOMIC DNA]</scope>
    <source>
        <strain evidence="10 11">LS</strain>
        <tissue evidence="10">Full body</tissue>
    </source>
</reference>
<keyword evidence="4 6" id="KW-0862">Zinc</keyword>
<dbReference type="OMA" id="IRCLNCW"/>
<dbReference type="InterPro" id="IPR012934">
    <property type="entry name" value="Znf_AD"/>
</dbReference>
<feature type="binding site" evidence="6">
    <location>
        <position position="20"/>
    </location>
    <ligand>
        <name>Zn(2+)</name>
        <dbReference type="ChEBI" id="CHEBI:29105"/>
    </ligand>
</feature>
<name>A0A0L0BY73_LUCCU</name>
<feature type="region of interest" description="Disordered" evidence="7">
    <location>
        <begin position="480"/>
        <end position="506"/>
    </location>
</feature>
<comment type="caution">
    <text evidence="10">The sequence shown here is derived from an EMBL/GenBank/DDBJ whole genome shotgun (WGS) entry which is preliminary data.</text>
</comment>
<dbReference type="PROSITE" id="PS00028">
    <property type="entry name" value="ZINC_FINGER_C2H2_1"/>
    <property type="match status" value="3"/>
</dbReference>
<keyword evidence="1 6" id="KW-0479">Metal-binding</keyword>
<dbReference type="AlphaFoldDB" id="A0A0L0BY73"/>
<dbReference type="SUPFAM" id="SSF57716">
    <property type="entry name" value="Glucocorticoid receptor-like (DNA-binding domain)"/>
    <property type="match status" value="1"/>
</dbReference>
<dbReference type="Proteomes" id="UP000037069">
    <property type="component" value="Unassembled WGS sequence"/>
</dbReference>
<dbReference type="EMBL" id="JRES01001160">
    <property type="protein sequence ID" value="KNC24982.1"/>
    <property type="molecule type" value="Genomic_DNA"/>
</dbReference>
<organism evidence="10 11">
    <name type="scientific">Lucilia cuprina</name>
    <name type="common">Green bottle fly</name>
    <name type="synonym">Australian sheep blowfly</name>
    <dbReference type="NCBI Taxonomy" id="7375"/>
    <lineage>
        <taxon>Eukaryota</taxon>
        <taxon>Metazoa</taxon>
        <taxon>Ecdysozoa</taxon>
        <taxon>Arthropoda</taxon>
        <taxon>Hexapoda</taxon>
        <taxon>Insecta</taxon>
        <taxon>Pterygota</taxon>
        <taxon>Neoptera</taxon>
        <taxon>Endopterygota</taxon>
        <taxon>Diptera</taxon>
        <taxon>Brachycera</taxon>
        <taxon>Muscomorpha</taxon>
        <taxon>Oestroidea</taxon>
        <taxon>Calliphoridae</taxon>
        <taxon>Luciliinae</taxon>
        <taxon>Lucilia</taxon>
    </lineage>
</organism>
<evidence type="ECO:0000256" key="2">
    <source>
        <dbReference type="ARBA" id="ARBA00022737"/>
    </source>
</evidence>
<evidence type="ECO:0000256" key="4">
    <source>
        <dbReference type="ARBA" id="ARBA00022833"/>
    </source>
</evidence>
<evidence type="ECO:0000256" key="5">
    <source>
        <dbReference type="PROSITE-ProRule" id="PRU00042"/>
    </source>
</evidence>
<dbReference type="PROSITE" id="PS51915">
    <property type="entry name" value="ZAD"/>
    <property type="match status" value="1"/>
</dbReference>
<dbReference type="GO" id="GO:0008270">
    <property type="term" value="F:zinc ion binding"/>
    <property type="evidence" value="ECO:0007669"/>
    <property type="project" value="UniProtKB-UniRule"/>
</dbReference>
<dbReference type="InterPro" id="IPR013087">
    <property type="entry name" value="Znf_C2H2_type"/>
</dbReference>